<dbReference type="InterPro" id="IPR000092">
    <property type="entry name" value="Polyprenyl_synt"/>
</dbReference>
<protein>
    <submittedName>
        <fullName evidence="5">Geranylgeranyl pyrophosphate synthase</fullName>
    </submittedName>
</protein>
<evidence type="ECO:0000256" key="1">
    <source>
        <dbReference type="ARBA" id="ARBA00001946"/>
    </source>
</evidence>
<dbReference type="EMBL" id="CACTIH010005438">
    <property type="protein sequence ID" value="CAA2992594.1"/>
    <property type="molecule type" value="Genomic_DNA"/>
</dbReference>
<evidence type="ECO:0000256" key="4">
    <source>
        <dbReference type="ARBA" id="ARBA00022842"/>
    </source>
</evidence>
<dbReference type="PANTHER" id="PTHR43281">
    <property type="entry name" value="FARNESYL DIPHOSPHATE SYNTHASE"/>
    <property type="match status" value="1"/>
</dbReference>
<evidence type="ECO:0000256" key="2">
    <source>
        <dbReference type="ARBA" id="ARBA00006706"/>
    </source>
</evidence>
<dbReference type="PANTHER" id="PTHR43281:SF24">
    <property type="entry name" value="OS07G0580900 PROTEIN"/>
    <property type="match status" value="1"/>
</dbReference>
<comment type="similarity">
    <text evidence="2">Belongs to the FPP/GGPP synthase family.</text>
</comment>
<evidence type="ECO:0000256" key="3">
    <source>
        <dbReference type="ARBA" id="ARBA00022723"/>
    </source>
</evidence>
<dbReference type="GO" id="GO:0008299">
    <property type="term" value="P:isoprenoid biosynthetic process"/>
    <property type="evidence" value="ECO:0007669"/>
    <property type="project" value="InterPro"/>
</dbReference>
<comment type="cofactor">
    <cofactor evidence="1">
        <name>Mg(2+)</name>
        <dbReference type="ChEBI" id="CHEBI:18420"/>
    </cofactor>
</comment>
<proteinExistence type="inferred from homology"/>
<dbReference type="Gene3D" id="1.10.600.10">
    <property type="entry name" value="Farnesyl Diphosphate Synthase"/>
    <property type="match status" value="1"/>
</dbReference>
<dbReference type="SUPFAM" id="SSF48576">
    <property type="entry name" value="Terpenoid synthases"/>
    <property type="match status" value="1"/>
</dbReference>
<comment type="caution">
    <text evidence="5">The sequence shown here is derived from an EMBL/GenBank/DDBJ whole genome shotgun (WGS) entry which is preliminary data.</text>
</comment>
<dbReference type="Gramene" id="OE9A037569T1">
    <property type="protein sequence ID" value="OE9A037569C1"/>
    <property type="gene ID" value="OE9A037569"/>
</dbReference>
<dbReference type="GO" id="GO:0004311">
    <property type="term" value="F:geranylgeranyl diphosphate synthase activity"/>
    <property type="evidence" value="ECO:0007669"/>
    <property type="project" value="TreeGrafter"/>
</dbReference>
<dbReference type="Proteomes" id="UP000594638">
    <property type="component" value="Unassembled WGS sequence"/>
</dbReference>
<name>A0A8S0SLZ0_OLEEU</name>
<keyword evidence="3" id="KW-0479">Metal-binding</keyword>
<keyword evidence="4" id="KW-0460">Magnesium</keyword>
<dbReference type="OrthoDB" id="6921389at2759"/>
<gene>
    <name evidence="5" type="ORF">OLEA9_A037569</name>
</gene>
<reference evidence="5 6" key="1">
    <citation type="submission" date="2019-12" db="EMBL/GenBank/DDBJ databases">
        <authorList>
            <person name="Alioto T."/>
            <person name="Alioto T."/>
            <person name="Gomez Garrido J."/>
        </authorList>
    </citation>
    <scope>NUCLEOTIDE SEQUENCE [LARGE SCALE GENOMIC DNA]</scope>
</reference>
<sequence length="153" mass="17070">MDPFKIHESIEHMTIATKRVPFERIVRVIGELAECASAQGLIGGQVVDIYSEVTSDVGLDQLEFIHIHKTASLLEGSVVSGATLWVNDHEIVKLRKFARFIGLLFQVVDDIHYVEKSSQELGKTAGRDMLADKTTYPNLIGDFAEKLSREAQE</sequence>
<dbReference type="InterPro" id="IPR008949">
    <property type="entry name" value="Isoprenoid_synthase_dom_sf"/>
</dbReference>
<dbReference type="AlphaFoldDB" id="A0A8S0SLZ0"/>
<keyword evidence="6" id="KW-1185">Reference proteome</keyword>
<organism evidence="5 6">
    <name type="scientific">Olea europaea subsp. europaea</name>
    <dbReference type="NCBI Taxonomy" id="158383"/>
    <lineage>
        <taxon>Eukaryota</taxon>
        <taxon>Viridiplantae</taxon>
        <taxon>Streptophyta</taxon>
        <taxon>Embryophyta</taxon>
        <taxon>Tracheophyta</taxon>
        <taxon>Spermatophyta</taxon>
        <taxon>Magnoliopsida</taxon>
        <taxon>eudicotyledons</taxon>
        <taxon>Gunneridae</taxon>
        <taxon>Pentapetalae</taxon>
        <taxon>asterids</taxon>
        <taxon>lamiids</taxon>
        <taxon>Lamiales</taxon>
        <taxon>Oleaceae</taxon>
        <taxon>Oleeae</taxon>
        <taxon>Olea</taxon>
    </lineage>
</organism>
<accession>A0A8S0SLZ0</accession>
<dbReference type="Pfam" id="PF00348">
    <property type="entry name" value="polyprenyl_synt"/>
    <property type="match status" value="1"/>
</dbReference>
<evidence type="ECO:0000313" key="5">
    <source>
        <dbReference type="EMBL" id="CAA2992594.1"/>
    </source>
</evidence>
<evidence type="ECO:0000313" key="6">
    <source>
        <dbReference type="Proteomes" id="UP000594638"/>
    </source>
</evidence>
<dbReference type="GO" id="GO:0046872">
    <property type="term" value="F:metal ion binding"/>
    <property type="evidence" value="ECO:0007669"/>
    <property type="project" value="UniProtKB-KW"/>
</dbReference>